<feature type="compositionally biased region" description="Polar residues" evidence="1">
    <location>
        <begin position="94"/>
        <end position="105"/>
    </location>
</feature>
<accession>A0A0B1STQ9</accession>
<proteinExistence type="predicted"/>
<dbReference type="Proteomes" id="UP000053660">
    <property type="component" value="Unassembled WGS sequence"/>
</dbReference>
<name>A0A0B1STQ9_OESDE</name>
<dbReference type="AlphaFoldDB" id="A0A0B1STQ9"/>
<dbReference type="EMBL" id="KN555459">
    <property type="protein sequence ID" value="KHJ88663.1"/>
    <property type="molecule type" value="Genomic_DNA"/>
</dbReference>
<evidence type="ECO:0000313" key="2">
    <source>
        <dbReference type="EMBL" id="KHJ88663.1"/>
    </source>
</evidence>
<sequence>MNWTEVLLGSVLSDENSSQLPHGLLLPRLRRGNRYRLLCSLRSLSTESGDSDDQKENSCSPTHRQPQRCKGKSPKTPPNVPNMCSPPLPLFGMQEQNARSPNALTTSPVMNQMQDLAGCFTPCGPLTAPQLMLPDL</sequence>
<feature type="region of interest" description="Disordered" evidence="1">
    <location>
        <begin position="43"/>
        <end position="105"/>
    </location>
</feature>
<evidence type="ECO:0000256" key="1">
    <source>
        <dbReference type="SAM" id="MobiDB-lite"/>
    </source>
</evidence>
<keyword evidence="3" id="KW-1185">Reference proteome</keyword>
<organism evidence="2 3">
    <name type="scientific">Oesophagostomum dentatum</name>
    <name type="common">Nodular worm</name>
    <dbReference type="NCBI Taxonomy" id="61180"/>
    <lineage>
        <taxon>Eukaryota</taxon>
        <taxon>Metazoa</taxon>
        <taxon>Ecdysozoa</taxon>
        <taxon>Nematoda</taxon>
        <taxon>Chromadorea</taxon>
        <taxon>Rhabditida</taxon>
        <taxon>Rhabditina</taxon>
        <taxon>Rhabditomorpha</taxon>
        <taxon>Strongyloidea</taxon>
        <taxon>Strongylidae</taxon>
        <taxon>Oesophagostomum</taxon>
    </lineage>
</organism>
<evidence type="ECO:0000313" key="3">
    <source>
        <dbReference type="Proteomes" id="UP000053660"/>
    </source>
</evidence>
<gene>
    <name evidence="2" type="ORF">OESDEN_11541</name>
</gene>
<reference evidence="2 3" key="1">
    <citation type="submission" date="2014-03" db="EMBL/GenBank/DDBJ databases">
        <title>Draft genome of the hookworm Oesophagostomum dentatum.</title>
        <authorList>
            <person name="Mitreva M."/>
        </authorList>
    </citation>
    <scope>NUCLEOTIDE SEQUENCE [LARGE SCALE GENOMIC DNA]</scope>
    <source>
        <strain evidence="2 3">OD-Hann</strain>
    </source>
</reference>
<protein>
    <submittedName>
        <fullName evidence="2">Uncharacterized protein</fullName>
    </submittedName>
</protein>
<feature type="compositionally biased region" description="Pro residues" evidence="1">
    <location>
        <begin position="75"/>
        <end position="89"/>
    </location>
</feature>